<comment type="caution">
    <text evidence="14">The sequence shown here is derived from an EMBL/GenBank/DDBJ whole genome shotgun (WGS) entry which is preliminary data.</text>
</comment>
<feature type="active site" description="Glycyl thioester intermediate" evidence="9">
    <location>
        <position position="1312"/>
    </location>
</feature>
<dbReference type="Proteomes" id="UP001146120">
    <property type="component" value="Unassembled WGS sequence"/>
</dbReference>
<evidence type="ECO:0000256" key="9">
    <source>
        <dbReference type="PROSITE-ProRule" id="PRU00104"/>
    </source>
</evidence>
<dbReference type="SUPFAM" id="SSF56204">
    <property type="entry name" value="Hect, E3 ligase catalytic domain"/>
    <property type="match status" value="2"/>
</dbReference>
<name>A0AAV2YNP4_9STRA</name>
<dbReference type="FunFam" id="3.30.2410.10:FF:000009">
    <property type="entry name" value="Probable E3 ubiquitin-protein ligase HECTD2"/>
    <property type="match status" value="2"/>
</dbReference>
<dbReference type="EMBL" id="DAKRPA010000225">
    <property type="protein sequence ID" value="DAZ94948.1"/>
    <property type="molecule type" value="Genomic_DNA"/>
</dbReference>
<dbReference type="Gene3D" id="3.90.1750.10">
    <property type="entry name" value="Hect, E3 ligase catalytic domains"/>
    <property type="match status" value="2"/>
</dbReference>
<feature type="domain" description="RanBP2-type" evidence="12">
    <location>
        <begin position="713"/>
        <end position="744"/>
    </location>
</feature>
<keyword evidence="6 10" id="KW-0863">Zinc-finger</keyword>
<feature type="domain" description="RanBP2-type" evidence="12">
    <location>
        <begin position="55"/>
        <end position="82"/>
    </location>
</feature>
<keyword evidence="5" id="KW-0479">Metal-binding</keyword>
<keyword evidence="8" id="KW-0862">Zinc</keyword>
<dbReference type="Gene3D" id="3.30.2160.10">
    <property type="entry name" value="Hect, E3 ligase catalytic domain"/>
    <property type="match status" value="2"/>
</dbReference>
<feature type="domain" description="HECT" evidence="13">
    <location>
        <begin position="300"/>
        <end position="652"/>
    </location>
</feature>
<evidence type="ECO:0000256" key="6">
    <source>
        <dbReference type="ARBA" id="ARBA00022771"/>
    </source>
</evidence>
<dbReference type="GO" id="GO:0005737">
    <property type="term" value="C:cytoplasm"/>
    <property type="evidence" value="ECO:0007669"/>
    <property type="project" value="TreeGrafter"/>
</dbReference>
<evidence type="ECO:0000259" key="12">
    <source>
        <dbReference type="PROSITE" id="PS50199"/>
    </source>
</evidence>
<evidence type="ECO:0000256" key="11">
    <source>
        <dbReference type="SAM" id="Phobius"/>
    </source>
</evidence>
<dbReference type="PANTHER" id="PTHR11254:SF440">
    <property type="entry name" value="E3 UBIQUITIN-PROTEIN LIGASE NEDD-4"/>
    <property type="match status" value="1"/>
</dbReference>
<evidence type="ECO:0000313" key="15">
    <source>
        <dbReference type="Proteomes" id="UP001146120"/>
    </source>
</evidence>
<dbReference type="InterPro" id="IPR000569">
    <property type="entry name" value="HECT_dom"/>
</dbReference>
<comment type="pathway">
    <text evidence="2">Protein modification; protein ubiquitination.</text>
</comment>
<evidence type="ECO:0000256" key="8">
    <source>
        <dbReference type="ARBA" id="ARBA00022833"/>
    </source>
</evidence>
<keyword evidence="11" id="KW-1133">Transmembrane helix</keyword>
<evidence type="ECO:0000256" key="2">
    <source>
        <dbReference type="ARBA" id="ARBA00004906"/>
    </source>
</evidence>
<dbReference type="InterPro" id="IPR050409">
    <property type="entry name" value="E3_ubiq-protein_ligase"/>
</dbReference>
<keyword evidence="15" id="KW-1185">Reference proteome</keyword>
<dbReference type="Gene3D" id="3.30.2410.10">
    <property type="entry name" value="Hect, E3 ligase catalytic domain"/>
    <property type="match status" value="2"/>
</dbReference>
<dbReference type="Pfam" id="PF00641">
    <property type="entry name" value="Zn_ribbon_RanBP"/>
    <property type="match status" value="2"/>
</dbReference>
<dbReference type="SMART" id="SM00119">
    <property type="entry name" value="HECTc"/>
    <property type="match status" value="2"/>
</dbReference>
<reference evidence="14" key="1">
    <citation type="submission" date="2022-11" db="EMBL/GenBank/DDBJ databases">
        <authorList>
            <person name="Morgan W.R."/>
            <person name="Tartar A."/>
        </authorList>
    </citation>
    <scope>NUCLEOTIDE SEQUENCE</scope>
    <source>
        <strain evidence="14">ARSEF 373</strain>
    </source>
</reference>
<organism evidence="14 15">
    <name type="scientific">Lagenidium giganteum</name>
    <dbReference type="NCBI Taxonomy" id="4803"/>
    <lineage>
        <taxon>Eukaryota</taxon>
        <taxon>Sar</taxon>
        <taxon>Stramenopiles</taxon>
        <taxon>Oomycota</taxon>
        <taxon>Peronosporomycetes</taxon>
        <taxon>Pythiales</taxon>
        <taxon>Pythiaceae</taxon>
    </lineage>
</organism>
<dbReference type="EC" id="2.3.2.26" evidence="3"/>
<dbReference type="GO" id="GO:0008270">
    <property type="term" value="F:zinc ion binding"/>
    <property type="evidence" value="ECO:0007669"/>
    <property type="project" value="UniProtKB-KW"/>
</dbReference>
<evidence type="ECO:0000256" key="3">
    <source>
        <dbReference type="ARBA" id="ARBA00012485"/>
    </source>
</evidence>
<feature type="transmembrane region" description="Helical" evidence="11">
    <location>
        <begin position="661"/>
        <end position="684"/>
    </location>
</feature>
<evidence type="ECO:0000256" key="7">
    <source>
        <dbReference type="ARBA" id="ARBA00022786"/>
    </source>
</evidence>
<feature type="domain" description="HECT" evidence="13">
    <location>
        <begin position="994"/>
        <end position="1345"/>
    </location>
</feature>
<dbReference type="GO" id="GO:0016567">
    <property type="term" value="P:protein ubiquitination"/>
    <property type="evidence" value="ECO:0007669"/>
    <property type="project" value="TreeGrafter"/>
</dbReference>
<dbReference type="InterPro" id="IPR035983">
    <property type="entry name" value="Hect_E3_ubiquitin_ligase"/>
</dbReference>
<protein>
    <recommendedName>
        <fullName evidence="3">HECT-type E3 ubiquitin transferase</fullName>
        <ecNumber evidence="3">2.3.2.26</ecNumber>
    </recommendedName>
</protein>
<sequence>MARILAGVLAGVVVIGSVSLIYCCCKRRADGDGANSSALLDNLLRREQLESEGSNDGADEWQCVVCAYNNPSARRTCLMCDTSVGFLVSDRGTMLRHTSSSTFLGKESSEAMADDQRARQRALFKRRLNSMSTRKNLSQRQRGAIRRRLWERKQLSDGKFHWIRQNSSDHVGEVLPRATFLTGPNGECVEDLHMIRSQGFVWNYNERGQLEWTKADEVAIDMDSFRKMQLLSDRGNRGSRKQLEIVDYEGVMAMDFRLKKQWFLVQLTRIATPMTEAVSKLAIRRERLLKDSVEKMVTASPEALHTYLKISFTNEVGIDAGGLLREWFMLATKELFSDELGLFTPTKGENMSYWINPLSGEKNENHLQYFRFAGILIGKAIFEGLVLDVHLALPLLKHVLGVPISFSDLEFLDEELHRNCQWLRQNSNADALCLTFSIMMENGEEVDLKPDGRNIDVTDENKEEYLRLVLQHRMLGSISDQLQEFLTGIYDVVPKALLSVFDYQELELFLCGIPTIDTTDWRENTRIRYIPEDDNVLGLIKQEQQDAVIQWFWLVIEGLTAEERARLLQFTTGTSRVPVEGFKGLMSSSGIIHPFTIQLVRRGKKVSDLFPKAHTCFNRLDLPMYNNMEELENYLSMVMQMEISAQQATAMADGSSATVNMVLILMGAIVVLMFCAIIGCASYCKSDQYDYDIDMVDNRDLLLRENLVDTVIEDGKAEWQCIVCLHMNHPDNPQCNLCGASAESSTLSGTMLYASQSGRRAQNNSTAILSDTVLLQPSHIHTSFVGSTSFRMPRSEPMMPLPRSASADDEPVEVTASIRQRALRYRRLNQMQLNQRQRGAQRRRLWQRVHVPNGGYVWVRTKHATLTHQDSFVSKLRNNTFLSRNPHSSTLRGTIAEQLHRKNAASMGYFTEMNDNGVLSWKKADEVVVNVDTDTEDLLRDLDVDFEGLMSMSFREKKKWFVKKVASISVHFTDSVHKVLVRRDQLLEDSVESLSGDLPKEKCGEHLNITFEGEPGLDAGGVLREWFSLVCAELFSAEMGLFCTTHAENMSYWINPASGSVHEDHLKYFTFAGRVFGKAILDGLVFDVNFALPLLKHLLGVPITFSDLEFLDEELYRNCIWMHENDGVEALCVTFSVQTPEGKVIELKPGGNDIDVTDENKGEYMALLLQYRMLNSVAPQLTALLNGLYEIIPKVLLSVFDYQELDFFLCGLPVINLKDWKTNTRVRHYAPETDPVAIEREVSVVNWFWEVVEGFSDEERARLLQFATGSSRVPVEGFKALMSASGYVHPFTLQMVPPGEPPVGLFPRAHTCFNRVDLPIYEHQEDLMNYLTLVIQMEITGFGFE</sequence>
<evidence type="ECO:0000259" key="13">
    <source>
        <dbReference type="PROSITE" id="PS50237"/>
    </source>
</evidence>
<keyword evidence="11" id="KW-0812">Transmembrane</keyword>
<evidence type="ECO:0000313" key="14">
    <source>
        <dbReference type="EMBL" id="DAZ94948.1"/>
    </source>
</evidence>
<dbReference type="GO" id="GO:0006511">
    <property type="term" value="P:ubiquitin-dependent protein catabolic process"/>
    <property type="evidence" value="ECO:0007669"/>
    <property type="project" value="TreeGrafter"/>
</dbReference>
<evidence type="ECO:0000256" key="1">
    <source>
        <dbReference type="ARBA" id="ARBA00000885"/>
    </source>
</evidence>
<feature type="active site" description="Glycyl thioester intermediate" evidence="9">
    <location>
        <position position="616"/>
    </location>
</feature>
<dbReference type="CDD" id="cd00078">
    <property type="entry name" value="HECTc"/>
    <property type="match status" value="2"/>
</dbReference>
<keyword evidence="7 9" id="KW-0833">Ubl conjugation pathway</keyword>
<comment type="catalytic activity">
    <reaction evidence="1">
        <text>S-ubiquitinyl-[E2 ubiquitin-conjugating enzyme]-L-cysteine + [acceptor protein]-L-lysine = [E2 ubiquitin-conjugating enzyme]-L-cysteine + N(6)-ubiquitinyl-[acceptor protein]-L-lysine.</text>
        <dbReference type="EC" id="2.3.2.26"/>
    </reaction>
</comment>
<keyword evidence="11" id="KW-0472">Membrane</keyword>
<dbReference type="PROSITE" id="PS50237">
    <property type="entry name" value="HECT"/>
    <property type="match status" value="2"/>
</dbReference>
<dbReference type="PANTHER" id="PTHR11254">
    <property type="entry name" value="HECT DOMAIN UBIQUITIN-PROTEIN LIGASE"/>
    <property type="match status" value="1"/>
</dbReference>
<accession>A0AAV2YNP4</accession>
<gene>
    <name evidence="14" type="ORF">N0F65_000327</name>
</gene>
<proteinExistence type="predicted"/>
<reference evidence="14" key="2">
    <citation type="journal article" date="2023" name="Microbiol Resour">
        <title>Decontamination and Annotation of the Draft Genome Sequence of the Oomycete Lagenidium giganteum ARSEF 373.</title>
        <authorList>
            <person name="Morgan W.R."/>
            <person name="Tartar A."/>
        </authorList>
    </citation>
    <scope>NUCLEOTIDE SEQUENCE</scope>
    <source>
        <strain evidence="14">ARSEF 373</strain>
    </source>
</reference>
<dbReference type="FunFam" id="3.30.2160.10:FF:000001">
    <property type="entry name" value="E3 ubiquitin-protein ligase NEDD4-like"/>
    <property type="match status" value="2"/>
</dbReference>
<dbReference type="SMART" id="SM00547">
    <property type="entry name" value="ZnF_RBZ"/>
    <property type="match status" value="2"/>
</dbReference>
<keyword evidence="4" id="KW-0808">Transferase</keyword>
<evidence type="ECO:0000256" key="10">
    <source>
        <dbReference type="PROSITE-ProRule" id="PRU00322"/>
    </source>
</evidence>
<dbReference type="PROSITE" id="PS01358">
    <property type="entry name" value="ZF_RANBP2_1"/>
    <property type="match status" value="2"/>
</dbReference>
<dbReference type="GO" id="GO:0061630">
    <property type="term" value="F:ubiquitin protein ligase activity"/>
    <property type="evidence" value="ECO:0007669"/>
    <property type="project" value="UniProtKB-EC"/>
</dbReference>
<dbReference type="Pfam" id="PF00632">
    <property type="entry name" value="HECT"/>
    <property type="match status" value="2"/>
</dbReference>
<dbReference type="PROSITE" id="PS50199">
    <property type="entry name" value="ZF_RANBP2_2"/>
    <property type="match status" value="2"/>
</dbReference>
<dbReference type="InterPro" id="IPR001876">
    <property type="entry name" value="Znf_RanBP2"/>
</dbReference>
<evidence type="ECO:0000256" key="5">
    <source>
        <dbReference type="ARBA" id="ARBA00022723"/>
    </source>
</evidence>
<evidence type="ECO:0000256" key="4">
    <source>
        <dbReference type="ARBA" id="ARBA00022679"/>
    </source>
</evidence>